<organism evidence="1">
    <name type="scientific">Pseudomonas fluorescens</name>
    <dbReference type="NCBI Taxonomy" id="294"/>
    <lineage>
        <taxon>Bacteria</taxon>
        <taxon>Pseudomonadati</taxon>
        <taxon>Pseudomonadota</taxon>
        <taxon>Gammaproteobacteria</taxon>
        <taxon>Pseudomonadales</taxon>
        <taxon>Pseudomonadaceae</taxon>
        <taxon>Pseudomonas</taxon>
    </lineage>
</organism>
<accession>A0A1W6C0N8</accession>
<dbReference type="RefSeq" id="WP_172689328.1">
    <property type="nucleotide sequence ID" value="NZ_KX893538.1"/>
</dbReference>
<dbReference type="AlphaFoldDB" id="A0A1W6C0N8"/>
<sequence>MNQLQIGLFFDESSVDVAISDFGCWNFPCFNLAEYQQMVTQARGNLVKVSADLLPFFLQGVEASEQSLSQARADDVRPSQWRAVAHFNDHTWLELNRVATNGVGSGAECKLRSAPRSKVIGIYVENVGSIIVHGWLSTGDARYWAEFLPWRSCFFRPSFRDNVAVISEAYSRWENAVSCMQFSSAGDKVPSVPTVKVKGREYVVTSAVYSREYREGEAWAFVRLCDWAAPSFTYDQSIKEMEAGRKERGDQRGTLAKIRGELCVLSEMVILADHSPL</sequence>
<dbReference type="EMBL" id="KX893538">
    <property type="protein sequence ID" value="ARJ57937.1"/>
    <property type="molecule type" value="Genomic_DNA"/>
</dbReference>
<keyword evidence="1" id="KW-0614">Plasmid</keyword>
<protein>
    <submittedName>
        <fullName evidence="1">Uncharacterized protein</fullName>
    </submittedName>
</protein>
<proteinExistence type="predicted"/>
<geneLocation type="plasmid" evidence="1">
    <name>pG20</name>
</geneLocation>
<name>A0A1W6C0N8_PSEFL</name>
<evidence type="ECO:0000313" key="1">
    <source>
        <dbReference type="EMBL" id="ARJ57937.1"/>
    </source>
</evidence>
<reference evidence="1" key="1">
    <citation type="submission" date="2016-09" db="EMBL/GenBank/DDBJ databases">
        <title>IS1411 activates the second repA gene of the plasmid pG20 in Pseudomonas fluorescens PC20.</title>
        <authorList>
            <person name="Naanuri E."/>
            <person name="Heinaru E."/>
            <person name="Joesaar M."/>
            <person name="Heinaru A."/>
        </authorList>
    </citation>
    <scope>NUCLEOTIDE SEQUENCE</scope>
    <source>
        <strain evidence="1">PC20</strain>
        <plasmid evidence="1">pG20</plasmid>
    </source>
</reference>